<proteinExistence type="predicted"/>
<feature type="compositionally biased region" description="Low complexity" evidence="2">
    <location>
        <begin position="49"/>
        <end position="68"/>
    </location>
</feature>
<feature type="compositionally biased region" description="Basic residues" evidence="2">
    <location>
        <begin position="98"/>
        <end position="107"/>
    </location>
</feature>
<feature type="compositionally biased region" description="Polar residues" evidence="2">
    <location>
        <begin position="369"/>
        <end position="380"/>
    </location>
</feature>
<evidence type="ECO:0000256" key="2">
    <source>
        <dbReference type="SAM" id="MobiDB-lite"/>
    </source>
</evidence>
<feature type="compositionally biased region" description="Polar residues" evidence="2">
    <location>
        <begin position="1026"/>
        <end position="1036"/>
    </location>
</feature>
<keyword evidence="1" id="KW-0175">Coiled coil</keyword>
<dbReference type="GO" id="GO:0016460">
    <property type="term" value="C:myosin II complex"/>
    <property type="evidence" value="ECO:0007669"/>
    <property type="project" value="TreeGrafter"/>
</dbReference>
<dbReference type="EMBL" id="JAGRRH010000013">
    <property type="protein sequence ID" value="KAG7360123.1"/>
    <property type="molecule type" value="Genomic_DNA"/>
</dbReference>
<gene>
    <name evidence="3" type="ORF">IV203_035222</name>
</gene>
<keyword evidence="4" id="KW-1185">Reference proteome</keyword>
<dbReference type="PANTHER" id="PTHR45615">
    <property type="entry name" value="MYOSIN HEAVY CHAIN, NON-MUSCLE"/>
    <property type="match status" value="1"/>
</dbReference>
<feature type="compositionally biased region" description="Basic and acidic residues" evidence="2">
    <location>
        <begin position="560"/>
        <end position="574"/>
    </location>
</feature>
<feature type="coiled-coil region" evidence="1">
    <location>
        <begin position="638"/>
        <end position="741"/>
    </location>
</feature>
<name>A0A9K3LEK1_9STRA</name>
<feature type="region of interest" description="Disordered" evidence="2">
    <location>
        <begin position="560"/>
        <end position="582"/>
    </location>
</feature>
<evidence type="ECO:0000313" key="4">
    <source>
        <dbReference type="Proteomes" id="UP000693970"/>
    </source>
</evidence>
<feature type="compositionally biased region" description="Polar residues" evidence="2">
    <location>
        <begin position="388"/>
        <end position="398"/>
    </location>
</feature>
<feature type="compositionally biased region" description="Basic and acidic residues" evidence="2">
    <location>
        <begin position="256"/>
        <end position="274"/>
    </location>
</feature>
<accession>A0A9K3LEK1</accession>
<organism evidence="3 4">
    <name type="scientific">Nitzschia inconspicua</name>
    <dbReference type="NCBI Taxonomy" id="303405"/>
    <lineage>
        <taxon>Eukaryota</taxon>
        <taxon>Sar</taxon>
        <taxon>Stramenopiles</taxon>
        <taxon>Ochrophyta</taxon>
        <taxon>Bacillariophyta</taxon>
        <taxon>Bacillariophyceae</taxon>
        <taxon>Bacillariophycidae</taxon>
        <taxon>Bacillariales</taxon>
        <taxon>Bacillariaceae</taxon>
        <taxon>Nitzschia</taxon>
    </lineage>
</organism>
<feature type="coiled-coil region" evidence="1">
    <location>
        <begin position="418"/>
        <end position="536"/>
    </location>
</feature>
<sequence length="1061" mass="118271">MSTRRGLRSKNDSEEDNDETSAMASVVGLYQNSPRGRSDDESGEGGGTSSRSRSRSSSVLRRMLGRSSSNKETSKQTDDGRSVASGTTSLASASTKNTKIKTIKKIKKSDGSSRRSSSCDRTRSSSRDRTRSNSCDGTRSSSRDRTRSNNSLSGSVDVEDDGPSTSMLDKKLRKTNKLKYKSRRVNDSGGVDSDGDYGAADSDGDTGSIDGGRSIGSEGVLSSCRKVRRKKKPKKSNYADDDTVGSSKASLGGSVEYRKTPRMSSKDKGTHDTKIGAIPAPSMSPEGEMLKNEMDSLFPSPKSEKKKLPRVKRKGKPEISDISFEKEEFNPIVDRTPGARPSDYRKSHSRGNQDAPSKGRPPLPERSASHYSQNHDSGLSSDAIPQEMPTSNRSNKSFRSCGKGGGDNDTILSMTDTVSSANRHLDDQREETKDLQKQLTAALSKVASLNEELRLQEGTALKAEAHIAEVKAEKAELQTALVTMKNDSIAKDDRIDKLQQIVETQLDTIEFLEVQLEQTEDELFKMDDELKALDEGGLLDQSVHTKNLLKRKETIKQDKETRKGSIRVQTEESRSVLNESNKRLRSVSNADELHQREAKIKAREQKLDDWEKNLVKIDVQLRAAGLETEEETTFKVKLQLLEKRERRMEENFDALLQEKEDLLQKVLLLEKEIKDSSLANSTNAEVVAMKSKILKLENENKVLLSEIEELKRAQKNDISRIKELESDKQDLRVKLDHVRSTAIRDEEEQRLKVKSMEEEINLLRGGDFPGSSGDAKVIQKLRDDVMEKNARISSLEAKLEKAGTIDNRDDNEGKDLLIRELQNQLVAAKKEAHDLSSGDHVKRLKAEVKTLKQGYNDVKKRMKSAEISAQGALKQKHESLQAMKNDMAVLKRNLERLEKREKNLKMDGSLTVHEGDLRKHIEDLENEVDHWKATNADLETELELLKDEITSFKKSAKSSEGDFDDDDSMGSLQSMNSYMSEHQGMEMSSHSVSNGLFFVSDSTSVRRSISIAPPPPEEVEPSTPSQRALRSVSNLWSKMRNEPAHQANPAIPYGPGILNDD</sequence>
<dbReference type="PANTHER" id="PTHR45615:SF40">
    <property type="entry name" value="MYOSIN HEAVY CHAIN, NON-MUSCLE"/>
    <property type="match status" value="1"/>
</dbReference>
<feature type="region of interest" description="Disordered" evidence="2">
    <location>
        <begin position="1007"/>
        <end position="1061"/>
    </location>
</feature>
<dbReference type="OrthoDB" id="56488at2759"/>
<feature type="compositionally biased region" description="Basic residues" evidence="2">
    <location>
        <begin position="171"/>
        <end position="183"/>
    </location>
</feature>
<feature type="compositionally biased region" description="Basic residues" evidence="2">
    <location>
        <begin position="225"/>
        <end position="235"/>
    </location>
</feature>
<dbReference type="GO" id="GO:0000146">
    <property type="term" value="F:microfilament motor activity"/>
    <property type="evidence" value="ECO:0007669"/>
    <property type="project" value="TreeGrafter"/>
</dbReference>
<feature type="compositionally biased region" description="Basic residues" evidence="2">
    <location>
        <begin position="304"/>
        <end position="315"/>
    </location>
</feature>
<dbReference type="GO" id="GO:0051015">
    <property type="term" value="F:actin filament binding"/>
    <property type="evidence" value="ECO:0007669"/>
    <property type="project" value="TreeGrafter"/>
</dbReference>
<feature type="coiled-coil region" evidence="1">
    <location>
        <begin position="778"/>
        <end position="955"/>
    </location>
</feature>
<dbReference type="GO" id="GO:0032982">
    <property type="term" value="C:myosin filament"/>
    <property type="evidence" value="ECO:0007669"/>
    <property type="project" value="TreeGrafter"/>
</dbReference>
<feature type="compositionally biased region" description="Low complexity" evidence="2">
    <location>
        <begin position="82"/>
        <end position="97"/>
    </location>
</feature>
<dbReference type="AlphaFoldDB" id="A0A9K3LEK1"/>
<feature type="compositionally biased region" description="Basic and acidic residues" evidence="2">
    <location>
        <begin position="316"/>
        <end position="329"/>
    </location>
</feature>
<reference evidence="3" key="1">
    <citation type="journal article" date="2021" name="Sci. Rep.">
        <title>Diploid genomic architecture of Nitzschia inconspicua, an elite biomass production diatom.</title>
        <authorList>
            <person name="Oliver A."/>
            <person name="Podell S."/>
            <person name="Pinowska A."/>
            <person name="Traller J.C."/>
            <person name="Smith S.R."/>
            <person name="McClure R."/>
            <person name="Beliaev A."/>
            <person name="Bohutskyi P."/>
            <person name="Hill E.A."/>
            <person name="Rabines A."/>
            <person name="Zheng H."/>
            <person name="Allen L.Z."/>
            <person name="Kuo A."/>
            <person name="Grigoriev I.V."/>
            <person name="Allen A.E."/>
            <person name="Hazlebeck D."/>
            <person name="Allen E.E."/>
        </authorList>
    </citation>
    <scope>NUCLEOTIDE SEQUENCE</scope>
    <source>
        <strain evidence="3">Hildebrandi</strain>
    </source>
</reference>
<feature type="region of interest" description="Disordered" evidence="2">
    <location>
        <begin position="1"/>
        <end position="413"/>
    </location>
</feature>
<feature type="compositionally biased region" description="Basic and acidic residues" evidence="2">
    <location>
        <begin position="72"/>
        <end position="81"/>
    </location>
</feature>
<feature type="compositionally biased region" description="Basic and acidic residues" evidence="2">
    <location>
        <begin position="108"/>
        <end position="131"/>
    </location>
</feature>
<comment type="caution">
    <text evidence="3">The sequence shown here is derived from an EMBL/GenBank/DDBJ whole genome shotgun (WGS) entry which is preliminary data.</text>
</comment>
<feature type="compositionally biased region" description="Low complexity" evidence="2">
    <location>
        <begin position="187"/>
        <end position="208"/>
    </location>
</feature>
<protein>
    <submittedName>
        <fullName evidence="3">Uncharacterized protein</fullName>
    </submittedName>
</protein>
<reference evidence="3" key="2">
    <citation type="submission" date="2021-04" db="EMBL/GenBank/DDBJ databases">
        <authorList>
            <person name="Podell S."/>
        </authorList>
    </citation>
    <scope>NUCLEOTIDE SEQUENCE</scope>
    <source>
        <strain evidence="3">Hildebrandi</strain>
    </source>
</reference>
<evidence type="ECO:0000256" key="1">
    <source>
        <dbReference type="SAM" id="Coils"/>
    </source>
</evidence>
<evidence type="ECO:0000313" key="3">
    <source>
        <dbReference type="EMBL" id="KAG7360123.1"/>
    </source>
</evidence>
<dbReference type="Proteomes" id="UP000693970">
    <property type="component" value="Unassembled WGS sequence"/>
</dbReference>
<dbReference type="GO" id="GO:0005737">
    <property type="term" value="C:cytoplasm"/>
    <property type="evidence" value="ECO:0007669"/>
    <property type="project" value="TreeGrafter"/>
</dbReference>